<keyword evidence="4" id="KW-1185">Reference proteome</keyword>
<name>A0ABT8YBG9_9SPHN</name>
<evidence type="ECO:0000313" key="4">
    <source>
        <dbReference type="Proteomes" id="UP001169764"/>
    </source>
</evidence>
<reference evidence="3" key="1">
    <citation type="submission" date="2023-07" db="EMBL/GenBank/DDBJ databases">
        <authorList>
            <person name="Kim M."/>
        </authorList>
    </citation>
    <scope>NUCLEOTIDE SEQUENCE</scope>
    <source>
        <strain evidence="3">BIUV-7</strain>
    </source>
</reference>
<protein>
    <recommendedName>
        <fullName evidence="2">DUF6894 domain-containing protein</fullName>
    </recommendedName>
</protein>
<dbReference type="Proteomes" id="UP001169764">
    <property type="component" value="Unassembled WGS sequence"/>
</dbReference>
<evidence type="ECO:0000259" key="2">
    <source>
        <dbReference type="Pfam" id="PF21834"/>
    </source>
</evidence>
<evidence type="ECO:0000313" key="3">
    <source>
        <dbReference type="EMBL" id="MDO6415683.1"/>
    </source>
</evidence>
<evidence type="ECO:0000256" key="1">
    <source>
        <dbReference type="SAM" id="MobiDB-lite"/>
    </source>
</evidence>
<feature type="region of interest" description="Disordered" evidence="1">
    <location>
        <begin position="1"/>
        <end position="20"/>
    </location>
</feature>
<dbReference type="RefSeq" id="WP_303543983.1">
    <property type="nucleotide sequence ID" value="NZ_JAUOTP010000007.1"/>
</dbReference>
<dbReference type="InterPro" id="IPR054189">
    <property type="entry name" value="DUF6894"/>
</dbReference>
<gene>
    <name evidence="3" type="ORF">Q4F19_14935</name>
</gene>
<organism evidence="3 4">
    <name type="scientific">Sphingomonas natans</name>
    <dbReference type="NCBI Taxonomy" id="3063330"/>
    <lineage>
        <taxon>Bacteria</taxon>
        <taxon>Pseudomonadati</taxon>
        <taxon>Pseudomonadota</taxon>
        <taxon>Alphaproteobacteria</taxon>
        <taxon>Sphingomonadales</taxon>
        <taxon>Sphingomonadaceae</taxon>
        <taxon>Sphingomonas</taxon>
    </lineage>
</organism>
<proteinExistence type="predicted"/>
<feature type="domain" description="DUF6894" evidence="2">
    <location>
        <begin position="3"/>
        <end position="68"/>
    </location>
</feature>
<comment type="caution">
    <text evidence="3">The sequence shown here is derived from an EMBL/GenBank/DDBJ whole genome shotgun (WGS) entry which is preliminary data.</text>
</comment>
<accession>A0ABT8YBG9</accession>
<sequence length="82" mass="8760">MPRYFFSTANGERHPDDEGLDLPNHAAARVAAIKYAGAIMENEPDVLWDGQSFQVEVTDDRGLILFTIVSIAINAPGGGDGG</sequence>
<dbReference type="EMBL" id="JAUOTP010000007">
    <property type="protein sequence ID" value="MDO6415683.1"/>
    <property type="molecule type" value="Genomic_DNA"/>
</dbReference>
<dbReference type="Pfam" id="PF21834">
    <property type="entry name" value="DUF6894"/>
    <property type="match status" value="1"/>
</dbReference>